<protein>
    <recommendedName>
        <fullName evidence="7">Large ribosomal subunit protein mL45</fullName>
    </recommendedName>
    <alternativeName>
        <fullName evidence="8">39S ribosomal protein L45, mitochondrial</fullName>
    </alternativeName>
</protein>
<keyword evidence="4" id="KW-0496">Mitochondrion</keyword>
<comment type="similarity">
    <text evidence="6">Belongs to the mitochondrion-specific ribosomal protein mL45 family.</text>
</comment>
<keyword evidence="2" id="KW-0809">Transit peptide</keyword>
<evidence type="ECO:0000259" key="10">
    <source>
        <dbReference type="SMART" id="SM00978"/>
    </source>
</evidence>
<dbReference type="GO" id="GO:0005739">
    <property type="term" value="C:mitochondrion"/>
    <property type="evidence" value="ECO:0007669"/>
    <property type="project" value="UniProtKB-SubCell"/>
</dbReference>
<evidence type="ECO:0000256" key="3">
    <source>
        <dbReference type="ARBA" id="ARBA00022980"/>
    </source>
</evidence>
<dbReference type="GO" id="GO:0005840">
    <property type="term" value="C:ribosome"/>
    <property type="evidence" value="ECO:0007669"/>
    <property type="project" value="UniProtKB-KW"/>
</dbReference>
<evidence type="ECO:0000256" key="2">
    <source>
        <dbReference type="ARBA" id="ARBA00022946"/>
    </source>
</evidence>
<evidence type="ECO:0000256" key="5">
    <source>
        <dbReference type="ARBA" id="ARBA00023274"/>
    </source>
</evidence>
<dbReference type="InterPro" id="IPR032710">
    <property type="entry name" value="NTF2-like_dom_sf"/>
</dbReference>
<dbReference type="AlphaFoldDB" id="A0A6V7PSE5"/>
<dbReference type="PANTHER" id="PTHR28554:SF1">
    <property type="entry name" value="LARGE RIBOSOMAL SUBUNIT PROTEIN ML45"/>
    <property type="match status" value="1"/>
</dbReference>
<proteinExistence type="inferred from homology"/>
<evidence type="ECO:0000256" key="8">
    <source>
        <dbReference type="ARBA" id="ARBA00043031"/>
    </source>
</evidence>
<evidence type="ECO:0000256" key="1">
    <source>
        <dbReference type="ARBA" id="ARBA00004173"/>
    </source>
</evidence>
<keyword evidence="9" id="KW-0472">Membrane</keyword>
<dbReference type="EMBL" id="LR862151">
    <property type="protein sequence ID" value="CAD1833685.1"/>
    <property type="molecule type" value="Genomic_DNA"/>
</dbReference>
<comment type="subcellular location">
    <subcellularLocation>
        <location evidence="1">Mitochondrion</location>
    </subcellularLocation>
</comment>
<evidence type="ECO:0000313" key="11">
    <source>
        <dbReference type="EMBL" id="CAD1833685.1"/>
    </source>
</evidence>
<evidence type="ECO:0000256" key="9">
    <source>
        <dbReference type="SAM" id="Phobius"/>
    </source>
</evidence>
<organism evidence="11">
    <name type="scientific">Ananas comosus var. bracteatus</name>
    <name type="common">red pineapple</name>
    <dbReference type="NCBI Taxonomy" id="296719"/>
    <lineage>
        <taxon>Eukaryota</taxon>
        <taxon>Viridiplantae</taxon>
        <taxon>Streptophyta</taxon>
        <taxon>Embryophyta</taxon>
        <taxon>Tracheophyta</taxon>
        <taxon>Spermatophyta</taxon>
        <taxon>Magnoliopsida</taxon>
        <taxon>Liliopsida</taxon>
        <taxon>Poales</taxon>
        <taxon>Bromeliaceae</taxon>
        <taxon>Bromelioideae</taxon>
        <taxon>Ananas</taxon>
    </lineage>
</organism>
<evidence type="ECO:0000256" key="6">
    <source>
        <dbReference type="ARBA" id="ARBA00038073"/>
    </source>
</evidence>
<feature type="transmembrane region" description="Helical" evidence="9">
    <location>
        <begin position="240"/>
        <end position="266"/>
    </location>
</feature>
<evidence type="ECO:0000256" key="4">
    <source>
        <dbReference type="ARBA" id="ARBA00023128"/>
    </source>
</evidence>
<dbReference type="GO" id="GO:1990904">
    <property type="term" value="C:ribonucleoprotein complex"/>
    <property type="evidence" value="ECO:0007669"/>
    <property type="project" value="UniProtKB-KW"/>
</dbReference>
<name>A0A6V7PSE5_ANACO</name>
<dbReference type="PANTHER" id="PTHR28554">
    <property type="entry name" value="39S RIBOSOMAL PROTEIN L45, MITOCHONDRIAL"/>
    <property type="match status" value="1"/>
</dbReference>
<dbReference type="Pfam" id="PF04280">
    <property type="entry name" value="Tim44"/>
    <property type="match status" value="1"/>
</dbReference>
<feature type="domain" description="Tim44-like" evidence="10">
    <location>
        <begin position="186"/>
        <end position="370"/>
    </location>
</feature>
<reference evidence="11" key="1">
    <citation type="submission" date="2020-07" db="EMBL/GenBank/DDBJ databases">
        <authorList>
            <person name="Lin J."/>
        </authorList>
    </citation>
    <scope>NUCLEOTIDE SEQUENCE</scope>
</reference>
<keyword evidence="5" id="KW-0687">Ribonucleoprotein</keyword>
<accession>A0A6V7PSE5</accession>
<keyword evidence="9" id="KW-1133">Transmembrane helix</keyword>
<dbReference type="InterPro" id="IPR007379">
    <property type="entry name" value="Tim44-like_dom"/>
</dbReference>
<keyword evidence="9" id="KW-0812">Transmembrane</keyword>
<dbReference type="Gene3D" id="3.10.450.240">
    <property type="match status" value="2"/>
</dbReference>
<dbReference type="SMART" id="SM00978">
    <property type="entry name" value="Tim44"/>
    <property type="match status" value="1"/>
</dbReference>
<gene>
    <name evidence="11" type="ORF">CB5_LOCUS16896</name>
</gene>
<dbReference type="SUPFAM" id="SSF54427">
    <property type="entry name" value="NTF2-like"/>
    <property type="match status" value="2"/>
</dbReference>
<dbReference type="InterPro" id="IPR051975">
    <property type="entry name" value="mtLSU_mL45"/>
</dbReference>
<evidence type="ECO:0000256" key="7">
    <source>
        <dbReference type="ARBA" id="ARBA00039448"/>
    </source>
</evidence>
<sequence>MLEFWKDDVINVARVLLNPNKFSPFSRWDPQTNNSSKNGFSSIRCDSSPPPRIPILLLLAIPLHFAMLPNLSQLDHQQLDHQSHHGSIVDSSHKVGGIFSPKTINSMLVFSVKILELMVHADRARSMSTSKVPVGARQVGLKVTMLSPGFVYEPYAPREPIPFWKRWFTPSGWRRTKEDIILEMKSAYAITRLRKVAGYTKKLFYQQAIRLYKEINTLMANGDTSSLRKVVTEKMYSVSFLLLAVSINLQICFITCLYISLVYLLAKTLKNELKRRESMWSSVHWELVEPVVSIRTLRARMIGIDKNNLDKAFIQLTIEFMTKQKFEAYDAKGAVVSGDRTKEVLVKDIWVFERSLFHPGAEWRLCARLSI</sequence>
<keyword evidence="3" id="KW-0689">Ribosomal protein</keyword>